<dbReference type="EMBL" id="MPKY01000001">
    <property type="protein sequence ID" value="OJS99958.1"/>
    <property type="molecule type" value="Genomic_DNA"/>
</dbReference>
<name>A0A1M2UX89_MARNT</name>
<dbReference type="Proteomes" id="UP000183986">
    <property type="component" value="Unassembled WGS sequence"/>
</dbReference>
<evidence type="ECO:0000313" key="1">
    <source>
        <dbReference type="EMBL" id="OJS99958.1"/>
    </source>
</evidence>
<organism evidence="1 2">
    <name type="scientific">Marinobacter nauticus</name>
    <name type="common">Marinobacter hydrocarbonoclasticus</name>
    <name type="synonym">Marinobacter aquaeolei</name>
    <dbReference type="NCBI Taxonomy" id="2743"/>
    <lineage>
        <taxon>Bacteria</taxon>
        <taxon>Pseudomonadati</taxon>
        <taxon>Pseudomonadota</taxon>
        <taxon>Gammaproteobacteria</taxon>
        <taxon>Pseudomonadales</taxon>
        <taxon>Marinobacteraceae</taxon>
        <taxon>Marinobacter</taxon>
    </lineage>
</organism>
<gene>
    <name evidence="1" type="ORF">BEE62_07545</name>
</gene>
<reference evidence="1" key="1">
    <citation type="submission" date="2016-11" db="EMBL/GenBank/DDBJ databases">
        <title>Draft Genome Sequence of Marinobacter hydrocarbonoclasticus strain STW2, a polyaromatic aromatic hydrocarbon degrading and denitrifying bacterium from rhizosphere of Seagrass Enhalus acodoides.</title>
        <authorList>
            <person name="Ling J."/>
            <person name="Dong J."/>
        </authorList>
    </citation>
    <scope>NUCLEOTIDE SEQUENCE [LARGE SCALE GENOMIC DNA]</scope>
    <source>
        <strain evidence="1">STW2</strain>
    </source>
</reference>
<comment type="caution">
    <text evidence="1">The sequence shown here is derived from an EMBL/GenBank/DDBJ whole genome shotgun (WGS) entry which is preliminary data.</text>
</comment>
<keyword evidence="2" id="KW-1185">Reference proteome</keyword>
<proteinExistence type="predicted"/>
<dbReference type="AlphaFoldDB" id="A0A1M2UX89"/>
<accession>A0A1M2UX89</accession>
<protein>
    <submittedName>
        <fullName evidence="1">Uncharacterized protein</fullName>
    </submittedName>
</protein>
<evidence type="ECO:0000313" key="2">
    <source>
        <dbReference type="Proteomes" id="UP000183986"/>
    </source>
</evidence>
<sequence length="122" mass="13443">MTVEKNSSRVTKIFSRGIIDGKEQCQTKLGDLSQFLSNKYGGTIDRRVLESKGLETSIAVIDPPHSPVFIVVACGETDTVDNGVYEKGIFDGDDETTYLLMLTYSFKFPTRPTKTTIDPSGL</sequence>